<evidence type="ECO:0000259" key="15">
    <source>
        <dbReference type="PROSITE" id="PS51462"/>
    </source>
</evidence>
<dbReference type="GO" id="GO:0019693">
    <property type="term" value="P:ribose phosphate metabolic process"/>
    <property type="evidence" value="ECO:0007669"/>
    <property type="project" value="TreeGrafter"/>
</dbReference>
<name>A0A2X0V996_9GAMM</name>
<dbReference type="NCBIfam" id="TIGR00052">
    <property type="entry name" value="nudix-type nucleoside diphosphatase, YffH/AdpP family"/>
    <property type="match status" value="1"/>
</dbReference>
<dbReference type="CDD" id="cd24155">
    <property type="entry name" value="NUDIX_ADPRase"/>
    <property type="match status" value="1"/>
</dbReference>
<evidence type="ECO:0000256" key="2">
    <source>
        <dbReference type="ARBA" id="ARBA00007482"/>
    </source>
</evidence>
<comment type="similarity">
    <text evidence="2">Belongs to the Nudix hydrolase family. NudF subfamily.</text>
</comment>
<evidence type="ECO:0000256" key="3">
    <source>
        <dbReference type="ARBA" id="ARBA00012453"/>
    </source>
</evidence>
<dbReference type="Pfam" id="PF00293">
    <property type="entry name" value="NUDIX"/>
    <property type="match status" value="1"/>
</dbReference>
<evidence type="ECO:0000256" key="6">
    <source>
        <dbReference type="ARBA" id="ARBA00022801"/>
    </source>
</evidence>
<evidence type="ECO:0000256" key="5">
    <source>
        <dbReference type="ARBA" id="ARBA00022723"/>
    </source>
</evidence>
<dbReference type="GO" id="GO:0047631">
    <property type="term" value="F:ADP-ribose diphosphatase activity"/>
    <property type="evidence" value="ECO:0007669"/>
    <property type="project" value="UniProtKB-EC"/>
</dbReference>
<dbReference type="PANTHER" id="PTHR11839">
    <property type="entry name" value="UDP/ADP-SUGAR PYROPHOSPHATASE"/>
    <property type="match status" value="1"/>
</dbReference>
<keyword evidence="5 13" id="KW-0479">Metal-binding</keyword>
<protein>
    <recommendedName>
        <fullName evidence="4">ADP-ribose pyrophosphatase</fullName>
        <ecNumber evidence="3">3.6.1.13</ecNumber>
    </recommendedName>
    <alternativeName>
        <fullName evidence="9">ADP-ribose diphosphatase</fullName>
    </alternativeName>
    <alternativeName>
        <fullName evidence="11">ADP-ribose phosphohydrolase</fullName>
    </alternativeName>
    <alternativeName>
        <fullName evidence="10">Adenosine diphosphoribose pyrophosphatase</fullName>
    </alternativeName>
</protein>
<dbReference type="GO" id="GO:0019144">
    <property type="term" value="F:ADP-sugar diphosphatase activity"/>
    <property type="evidence" value="ECO:0007669"/>
    <property type="project" value="TreeGrafter"/>
</dbReference>
<evidence type="ECO:0000256" key="7">
    <source>
        <dbReference type="ARBA" id="ARBA00022842"/>
    </source>
</evidence>
<gene>
    <name evidence="16" type="primary">nudF_1</name>
    <name evidence="16" type="ORF">NCTC13093_01086</name>
</gene>
<dbReference type="GO" id="GO:0005829">
    <property type="term" value="C:cytosol"/>
    <property type="evidence" value="ECO:0007669"/>
    <property type="project" value="TreeGrafter"/>
</dbReference>
<dbReference type="InterPro" id="IPR015797">
    <property type="entry name" value="NUDIX_hydrolase-like_dom_sf"/>
</dbReference>
<dbReference type="GO" id="GO:0006753">
    <property type="term" value="P:nucleoside phosphate metabolic process"/>
    <property type="evidence" value="ECO:0007669"/>
    <property type="project" value="TreeGrafter"/>
</dbReference>
<dbReference type="EC" id="3.6.1.13" evidence="3"/>
<sequence>MCKCEKDVTPLFTAKDVTVHEKKRIFKQRFAIDQYIVSYKKFSGGETGRLVREIFERDANAVAILPYDPVTDEVVLIEQFRPGALNDPVSPWLLEIVAGMIDKGETPIQAALRELEEESGIKMTEDHLHYVNAVYPSPGGTSEVVTLYIGCVNSDNIGSHGGLDCEDEDIRVFKLKAENAFLLCDSGRICNCAALVSLMYLRIHKDRIQKAFLKLRN</sequence>
<feature type="domain" description="Nudix hydrolase" evidence="15">
    <location>
        <begin position="57"/>
        <end position="197"/>
    </location>
</feature>
<feature type="binding site" evidence="13">
    <location>
        <position position="168"/>
    </location>
    <ligand>
        <name>Mg(2+)</name>
        <dbReference type="ChEBI" id="CHEBI:18420"/>
        <label>1</label>
    </ligand>
</feature>
<keyword evidence="17" id="KW-1185">Reference proteome</keyword>
<reference evidence="16 17" key="1">
    <citation type="submission" date="2018-06" db="EMBL/GenBank/DDBJ databases">
        <authorList>
            <consortium name="Pathogen Informatics"/>
            <person name="Doyle S."/>
        </authorList>
    </citation>
    <scope>NUCLEOTIDE SEQUENCE [LARGE SCALE GENOMIC DNA]</scope>
    <source>
        <strain evidence="16 17">NCTC13093</strain>
    </source>
</reference>
<evidence type="ECO:0000256" key="14">
    <source>
        <dbReference type="PIRSR" id="PIRSR604385-3"/>
    </source>
</evidence>
<evidence type="ECO:0000256" key="9">
    <source>
        <dbReference type="ARBA" id="ARBA00030162"/>
    </source>
</evidence>
<evidence type="ECO:0000256" key="10">
    <source>
        <dbReference type="ARBA" id="ARBA00030308"/>
    </source>
</evidence>
<dbReference type="InterPro" id="IPR000086">
    <property type="entry name" value="NUDIX_hydrolase_dom"/>
</dbReference>
<keyword evidence="6 16" id="KW-0378">Hydrolase</keyword>
<evidence type="ECO:0000256" key="12">
    <source>
        <dbReference type="ARBA" id="ARBA00049546"/>
    </source>
</evidence>
<evidence type="ECO:0000256" key="4">
    <source>
        <dbReference type="ARBA" id="ARBA00013297"/>
    </source>
</evidence>
<dbReference type="InterPro" id="IPR004385">
    <property type="entry name" value="NDP_pyrophosphatase"/>
</dbReference>
<organism evidence="16 17">
    <name type="scientific">Anaerobiospirillum thomasii</name>
    <dbReference type="NCBI Taxonomy" id="179995"/>
    <lineage>
        <taxon>Bacteria</taxon>
        <taxon>Pseudomonadati</taxon>
        <taxon>Pseudomonadota</taxon>
        <taxon>Gammaproteobacteria</taxon>
        <taxon>Aeromonadales</taxon>
        <taxon>Succinivibrionaceae</taxon>
        <taxon>Anaerobiospirillum</taxon>
    </lineage>
</organism>
<dbReference type="Proteomes" id="UP000250086">
    <property type="component" value="Unassembled WGS sequence"/>
</dbReference>
<accession>A0A2X0V996</accession>
<evidence type="ECO:0000313" key="16">
    <source>
        <dbReference type="EMBL" id="SPT69706.1"/>
    </source>
</evidence>
<feature type="binding site" evidence="13">
    <location>
        <position position="98"/>
    </location>
    <ligand>
        <name>Mg(2+)</name>
        <dbReference type="ChEBI" id="CHEBI:18420"/>
        <label>1</label>
    </ligand>
</feature>
<comment type="function">
    <text evidence="8">Acts on ADP-mannose and ADP-glucose as well as ADP-ribose. Prevents glycogen biosynthesis. The reaction catalyzed by this enzyme is a limiting step of the gluconeogenic process.</text>
</comment>
<dbReference type="PANTHER" id="PTHR11839:SF5">
    <property type="entry name" value="ADP-RIBOSE PYROPHOSPHATASE"/>
    <property type="match status" value="1"/>
</dbReference>
<keyword evidence="7 13" id="KW-0460">Magnesium</keyword>
<evidence type="ECO:0000313" key="17">
    <source>
        <dbReference type="Proteomes" id="UP000250086"/>
    </source>
</evidence>
<dbReference type="EMBL" id="UAPV01000001">
    <property type="protein sequence ID" value="SPT69706.1"/>
    <property type="molecule type" value="Genomic_DNA"/>
</dbReference>
<comment type="catalytic activity">
    <reaction evidence="12">
        <text>ADP-D-ribose + H2O = D-ribose 5-phosphate + AMP + 2 H(+)</text>
        <dbReference type="Rhea" id="RHEA:10412"/>
        <dbReference type="ChEBI" id="CHEBI:15377"/>
        <dbReference type="ChEBI" id="CHEBI:15378"/>
        <dbReference type="ChEBI" id="CHEBI:57967"/>
        <dbReference type="ChEBI" id="CHEBI:78346"/>
        <dbReference type="ChEBI" id="CHEBI:456215"/>
        <dbReference type="EC" id="3.6.1.13"/>
    </reaction>
</comment>
<feature type="binding site" evidence="13">
    <location>
        <position position="114"/>
    </location>
    <ligand>
        <name>Mg(2+)</name>
        <dbReference type="ChEBI" id="CHEBI:18420"/>
        <label>1</label>
    </ligand>
</feature>
<feature type="short sequence motif" description="Nudix box" evidence="14">
    <location>
        <begin position="99"/>
        <end position="121"/>
    </location>
</feature>
<proteinExistence type="inferred from homology"/>
<dbReference type="Gene3D" id="3.90.79.10">
    <property type="entry name" value="Nucleoside Triphosphate Pyrophosphohydrolase"/>
    <property type="match status" value="1"/>
</dbReference>
<dbReference type="PROSITE" id="PS51462">
    <property type="entry name" value="NUDIX"/>
    <property type="match status" value="1"/>
</dbReference>
<evidence type="ECO:0000256" key="8">
    <source>
        <dbReference type="ARBA" id="ARBA00025164"/>
    </source>
</evidence>
<dbReference type="InterPro" id="IPR020084">
    <property type="entry name" value="NUDIX_hydrolase_CS"/>
</dbReference>
<dbReference type="GO" id="GO:0046872">
    <property type="term" value="F:metal ion binding"/>
    <property type="evidence" value="ECO:0007669"/>
    <property type="project" value="UniProtKB-KW"/>
</dbReference>
<dbReference type="PROSITE" id="PS00893">
    <property type="entry name" value="NUDIX_BOX"/>
    <property type="match status" value="1"/>
</dbReference>
<dbReference type="AlphaFoldDB" id="A0A2X0V996"/>
<dbReference type="SUPFAM" id="SSF55811">
    <property type="entry name" value="Nudix"/>
    <property type="match status" value="1"/>
</dbReference>
<feature type="binding site" evidence="13">
    <location>
        <position position="118"/>
    </location>
    <ligand>
        <name>Mg(2+)</name>
        <dbReference type="ChEBI" id="CHEBI:18420"/>
        <label>1</label>
    </ligand>
</feature>
<evidence type="ECO:0000256" key="13">
    <source>
        <dbReference type="PIRSR" id="PIRSR604385-2"/>
    </source>
</evidence>
<evidence type="ECO:0000256" key="1">
    <source>
        <dbReference type="ARBA" id="ARBA00001946"/>
    </source>
</evidence>
<evidence type="ECO:0000256" key="11">
    <source>
        <dbReference type="ARBA" id="ARBA00033056"/>
    </source>
</evidence>
<comment type="cofactor">
    <cofactor evidence="1 13">
        <name>Mg(2+)</name>
        <dbReference type="ChEBI" id="CHEBI:18420"/>
    </cofactor>
</comment>